<feature type="repeat" description="TPR" evidence="3">
    <location>
        <begin position="306"/>
        <end position="339"/>
    </location>
</feature>
<evidence type="ECO:0000256" key="3">
    <source>
        <dbReference type="PROSITE-ProRule" id="PRU00339"/>
    </source>
</evidence>
<dbReference type="Pfam" id="PF07719">
    <property type="entry name" value="TPR_2"/>
    <property type="match status" value="1"/>
</dbReference>
<dbReference type="PROSITE" id="PS50005">
    <property type="entry name" value="TPR"/>
    <property type="match status" value="4"/>
</dbReference>
<keyword evidence="1" id="KW-0677">Repeat</keyword>
<organism evidence="4 5">
    <name type="scientific">Paramecium sonneborni</name>
    <dbReference type="NCBI Taxonomy" id="65129"/>
    <lineage>
        <taxon>Eukaryota</taxon>
        <taxon>Sar</taxon>
        <taxon>Alveolata</taxon>
        <taxon>Ciliophora</taxon>
        <taxon>Intramacronucleata</taxon>
        <taxon>Oligohymenophorea</taxon>
        <taxon>Peniculida</taxon>
        <taxon>Parameciidae</taxon>
        <taxon>Paramecium</taxon>
    </lineage>
</organism>
<dbReference type="EMBL" id="CAJJDN010000056">
    <property type="protein sequence ID" value="CAD8090447.1"/>
    <property type="molecule type" value="Genomic_DNA"/>
</dbReference>
<accession>A0A8S1NBR2</accession>
<dbReference type="OrthoDB" id="420945at2759"/>
<dbReference type="InterPro" id="IPR051685">
    <property type="entry name" value="Ycf3/AcsC/BcsC/TPR_MFPF"/>
</dbReference>
<evidence type="ECO:0008006" key="6">
    <source>
        <dbReference type="Google" id="ProtNLM"/>
    </source>
</evidence>
<sequence>MNQTKDLSIKCQIEHHHNNLQLACFNESCIANRVYCHECLRNGDHVAHMKDQLDLKDLINFFEQISEENDGFLKKINKQIEKINQKAYQLSQGLRKKYSLSFAKLQQLDAKQLNQAFNKIIEYRKILKTMVGEIEECINHLIIQLNQQIKGLQLEELQYCELTHQKITEVEEYFRKGQILKNEYKYEEAISYFDKALSLNPKHLLSLHEKSESLGFMENYHDAIYWANKALSIDSNHVDSLQTKADSLKFCGNYQEAIKLAEKALSINSNHVNSLQTIASSLKSLGKYDDAIKWAQKSVQLDPRNYKSLQIIAGCLRTLGKYNEAVLYADKALKINPKHLASLYTKGESLRMQGHFQQAITTLDDALKINPLDSQCLASKGACLEAQFRYSDAIDHYNRALQQDSNYMWALQMKVECEKKLRRQSAIL</sequence>
<dbReference type="InterPro" id="IPR019734">
    <property type="entry name" value="TPR_rpt"/>
</dbReference>
<gene>
    <name evidence="4" type="ORF">PSON_ATCC_30995.1.T0560018</name>
</gene>
<dbReference type="PROSITE" id="PS50293">
    <property type="entry name" value="TPR_REGION"/>
    <property type="match status" value="1"/>
</dbReference>
<protein>
    <recommendedName>
        <fullName evidence="6">Tetratricopeptide repeat protein</fullName>
    </recommendedName>
</protein>
<dbReference type="SMART" id="SM00028">
    <property type="entry name" value="TPR"/>
    <property type="match status" value="7"/>
</dbReference>
<dbReference type="Proteomes" id="UP000692954">
    <property type="component" value="Unassembled WGS sequence"/>
</dbReference>
<keyword evidence="2 3" id="KW-0802">TPR repeat</keyword>
<evidence type="ECO:0000313" key="4">
    <source>
        <dbReference type="EMBL" id="CAD8090447.1"/>
    </source>
</evidence>
<dbReference type="PANTHER" id="PTHR44943:SF4">
    <property type="entry name" value="TPR REPEAT-CONTAINING PROTEIN MJ0798"/>
    <property type="match status" value="1"/>
</dbReference>
<dbReference type="PANTHER" id="PTHR44943">
    <property type="entry name" value="CELLULOSE SYNTHASE OPERON PROTEIN C"/>
    <property type="match status" value="1"/>
</dbReference>
<dbReference type="Pfam" id="PF13432">
    <property type="entry name" value="TPR_16"/>
    <property type="match status" value="1"/>
</dbReference>
<name>A0A8S1NBR2_9CILI</name>
<feature type="repeat" description="TPR" evidence="3">
    <location>
        <begin position="340"/>
        <end position="373"/>
    </location>
</feature>
<proteinExistence type="predicted"/>
<dbReference type="InterPro" id="IPR013105">
    <property type="entry name" value="TPR_2"/>
</dbReference>
<feature type="repeat" description="TPR" evidence="3">
    <location>
        <begin position="170"/>
        <end position="203"/>
    </location>
</feature>
<evidence type="ECO:0000256" key="2">
    <source>
        <dbReference type="ARBA" id="ARBA00022803"/>
    </source>
</evidence>
<feature type="repeat" description="TPR" evidence="3">
    <location>
        <begin position="272"/>
        <end position="305"/>
    </location>
</feature>
<dbReference type="Pfam" id="PF12895">
    <property type="entry name" value="ANAPC3"/>
    <property type="match status" value="1"/>
</dbReference>
<dbReference type="AlphaFoldDB" id="A0A8S1NBR2"/>
<keyword evidence="5" id="KW-1185">Reference proteome</keyword>
<reference evidence="4" key="1">
    <citation type="submission" date="2021-01" db="EMBL/GenBank/DDBJ databases">
        <authorList>
            <consortium name="Genoscope - CEA"/>
            <person name="William W."/>
        </authorList>
    </citation>
    <scope>NUCLEOTIDE SEQUENCE</scope>
</reference>
<evidence type="ECO:0000313" key="5">
    <source>
        <dbReference type="Proteomes" id="UP000692954"/>
    </source>
</evidence>
<evidence type="ECO:0000256" key="1">
    <source>
        <dbReference type="ARBA" id="ARBA00022737"/>
    </source>
</evidence>
<comment type="caution">
    <text evidence="4">The sequence shown here is derived from an EMBL/GenBank/DDBJ whole genome shotgun (WGS) entry which is preliminary data.</text>
</comment>